<dbReference type="Proteomes" id="UP001163046">
    <property type="component" value="Unassembled WGS sequence"/>
</dbReference>
<evidence type="ECO:0000313" key="3">
    <source>
        <dbReference type="Proteomes" id="UP001163046"/>
    </source>
</evidence>
<evidence type="ECO:0000313" key="2">
    <source>
        <dbReference type="EMBL" id="KAJ7387385.1"/>
    </source>
</evidence>
<comment type="caution">
    <text evidence="2">The sequence shown here is derived from an EMBL/GenBank/DDBJ whole genome shotgun (WGS) entry which is preliminary data.</text>
</comment>
<dbReference type="EMBL" id="MU825874">
    <property type="protein sequence ID" value="KAJ7387385.1"/>
    <property type="molecule type" value="Genomic_DNA"/>
</dbReference>
<reference evidence="2" key="1">
    <citation type="submission" date="2023-01" db="EMBL/GenBank/DDBJ databases">
        <title>Genome assembly of the deep-sea coral Lophelia pertusa.</title>
        <authorList>
            <person name="Herrera S."/>
            <person name="Cordes E."/>
        </authorList>
    </citation>
    <scope>NUCLEOTIDE SEQUENCE</scope>
    <source>
        <strain evidence="2">USNM1676648</strain>
        <tissue evidence="2">Polyp</tissue>
    </source>
</reference>
<accession>A0A9W9ZTX9</accession>
<feature type="compositionally biased region" description="Acidic residues" evidence="1">
    <location>
        <begin position="70"/>
        <end position="88"/>
    </location>
</feature>
<gene>
    <name evidence="2" type="ORF">OS493_004379</name>
</gene>
<evidence type="ECO:0000256" key="1">
    <source>
        <dbReference type="SAM" id="MobiDB-lite"/>
    </source>
</evidence>
<organism evidence="2 3">
    <name type="scientific">Desmophyllum pertusum</name>
    <dbReference type="NCBI Taxonomy" id="174260"/>
    <lineage>
        <taxon>Eukaryota</taxon>
        <taxon>Metazoa</taxon>
        <taxon>Cnidaria</taxon>
        <taxon>Anthozoa</taxon>
        <taxon>Hexacorallia</taxon>
        <taxon>Scleractinia</taxon>
        <taxon>Caryophylliina</taxon>
        <taxon>Caryophylliidae</taxon>
        <taxon>Desmophyllum</taxon>
    </lineage>
</organism>
<name>A0A9W9ZTX9_9CNID</name>
<proteinExistence type="predicted"/>
<dbReference type="AlphaFoldDB" id="A0A9W9ZTX9"/>
<sequence>MDEDAISRLQQTSCRCQVFRDDFSISSRTDAVPSYGSVTMEDKKAFWLIIEQLSPNVSLECFLREEDDDDDEFDEFNDEFDDDDDEGEEQHVHNIVDDEEIWMAEDSLWWRPGDAEEFLEADYPSLLAEQFV</sequence>
<protein>
    <submittedName>
        <fullName evidence="2">Uncharacterized protein</fullName>
    </submittedName>
</protein>
<keyword evidence="3" id="KW-1185">Reference proteome</keyword>
<feature type="region of interest" description="Disordered" evidence="1">
    <location>
        <begin position="70"/>
        <end position="89"/>
    </location>
</feature>